<dbReference type="EMBL" id="HG937693">
    <property type="protein sequence ID" value="CDP35038.1"/>
    <property type="molecule type" value="Genomic_DNA"/>
</dbReference>
<organism evidence="5">
    <name type="scientific">Blastobotrys adeninivorans</name>
    <name type="common">Yeast</name>
    <name type="synonym">Arxula adeninivorans</name>
    <dbReference type="NCBI Taxonomy" id="409370"/>
    <lineage>
        <taxon>Eukaryota</taxon>
        <taxon>Fungi</taxon>
        <taxon>Dikarya</taxon>
        <taxon>Ascomycota</taxon>
        <taxon>Saccharomycotina</taxon>
        <taxon>Dipodascomycetes</taxon>
        <taxon>Dipodascales</taxon>
        <taxon>Trichomonascaceae</taxon>
        <taxon>Blastobotrys</taxon>
    </lineage>
</organism>
<evidence type="ECO:0000313" key="5">
    <source>
        <dbReference type="EMBL" id="CDP35038.1"/>
    </source>
</evidence>
<protein>
    <submittedName>
        <fullName evidence="5">ARAD1C26202p</fullName>
    </submittedName>
</protein>
<evidence type="ECO:0000256" key="4">
    <source>
        <dbReference type="ARBA" id="ARBA00023004"/>
    </source>
</evidence>
<evidence type="ECO:0000256" key="2">
    <source>
        <dbReference type="ARBA" id="ARBA00005830"/>
    </source>
</evidence>
<dbReference type="PANTHER" id="PTHR20883:SF15">
    <property type="entry name" value="PHYTANOYL-COA DIOXYGENASE DOMAIN-CONTAINING PROTEIN 1"/>
    <property type="match status" value="1"/>
</dbReference>
<comment type="similarity">
    <text evidence="2">Belongs to the PhyH family.</text>
</comment>
<accession>A0A060T251</accession>
<reference evidence="5" key="2">
    <citation type="submission" date="2014-06" db="EMBL/GenBank/DDBJ databases">
        <title>The complete genome of Blastobotrys (Arxula) adeninivorans LS3 - a yeast of biotechnological interest.</title>
        <authorList>
            <person name="Kunze G."/>
            <person name="Gaillardin C."/>
            <person name="Czernicka M."/>
            <person name="Durrens P."/>
            <person name="Martin T."/>
            <person name="Boer E."/>
            <person name="Gabaldon T."/>
            <person name="Cruz J."/>
            <person name="Talla E."/>
            <person name="Marck C."/>
            <person name="Goffeau A."/>
            <person name="Barbe V."/>
            <person name="Baret P."/>
            <person name="Baronian K."/>
            <person name="Beier S."/>
            <person name="Bleykasten C."/>
            <person name="Bode R."/>
            <person name="Casaregola S."/>
            <person name="Despons L."/>
            <person name="Fairhead C."/>
            <person name="Giersberg M."/>
            <person name="Gierski P."/>
            <person name="Hahnel U."/>
            <person name="Hartmann A."/>
            <person name="Jankowska D."/>
            <person name="Jubin C."/>
            <person name="Jung P."/>
            <person name="Lafontaine I."/>
            <person name="Leh-Louis V."/>
            <person name="Lemaire M."/>
            <person name="Marcet-Houben M."/>
            <person name="Mascher M."/>
            <person name="Morel G."/>
            <person name="Richard G.-F."/>
            <person name="Riechen J."/>
            <person name="Sacerdot C."/>
            <person name="Sarkar A."/>
            <person name="Savel G."/>
            <person name="Schacherer J."/>
            <person name="Sherman D."/>
            <person name="Straub M.-L."/>
            <person name="Stein N."/>
            <person name="Thierry A."/>
            <person name="Trautwein-Schult A."/>
            <person name="Westhof E."/>
            <person name="Worch S."/>
            <person name="Dujon B."/>
            <person name="Souciet J.-L."/>
            <person name="Wincker P."/>
            <person name="Scholz U."/>
            <person name="Neuveglise N."/>
        </authorList>
    </citation>
    <scope>NUCLEOTIDE SEQUENCE</scope>
    <source>
        <strain evidence="5">LS3</strain>
    </source>
</reference>
<reference evidence="5" key="1">
    <citation type="submission" date="2014-02" db="EMBL/GenBank/DDBJ databases">
        <authorList>
            <person name="Genoscope - CEA"/>
        </authorList>
    </citation>
    <scope>NUCLEOTIDE SEQUENCE</scope>
    <source>
        <strain evidence="5">LS3</strain>
    </source>
</reference>
<dbReference type="Pfam" id="PF05721">
    <property type="entry name" value="PhyH"/>
    <property type="match status" value="1"/>
</dbReference>
<proteinExistence type="inferred from homology"/>
<dbReference type="Gene3D" id="2.60.120.620">
    <property type="entry name" value="q2cbj1_9rhob like domain"/>
    <property type="match status" value="1"/>
</dbReference>
<comment type="cofactor">
    <cofactor evidence="1">
        <name>Fe cation</name>
        <dbReference type="ChEBI" id="CHEBI:24875"/>
    </cofactor>
</comment>
<gene>
    <name evidence="5" type="ORF">GNLVRS02_ARAD1C26202g</name>
</gene>
<dbReference type="GO" id="GO:0046872">
    <property type="term" value="F:metal ion binding"/>
    <property type="evidence" value="ECO:0007669"/>
    <property type="project" value="UniProtKB-KW"/>
</dbReference>
<sequence>MTGLTKEQVEQFNRDGCIVLPGELSPQQVKQLMDHSHKLLDEFDISEHPMTRFTTGEGHGANSSNHVGDDYFIQSSDKVHFFFEEGAFDSDGKLTKPKAAAINKIGHALHELDDDFKSISLTLRNKDIADSLGFKDPRILQSMLICKQPEIGGEVPTHQDATFLYTEPQSAVGYWYALEDCTRSNGALEFVPGSHKTQVPKQFVRKAGGGTEFIPVKGVEHYEEPAKEDFTVLECPAGSLVLINHSVLHRSNPNHSAKSRFAYTFHAIDGTCKYDERNWLQVPPEGGTNFTKLAPA</sequence>
<evidence type="ECO:0000256" key="3">
    <source>
        <dbReference type="ARBA" id="ARBA00022723"/>
    </source>
</evidence>
<dbReference type="InterPro" id="IPR008775">
    <property type="entry name" value="Phytyl_CoA_dOase-like"/>
</dbReference>
<dbReference type="PANTHER" id="PTHR20883">
    <property type="entry name" value="PHYTANOYL-COA DIOXYGENASE DOMAIN CONTAINING 1"/>
    <property type="match status" value="1"/>
</dbReference>
<keyword evidence="4" id="KW-0408">Iron</keyword>
<keyword evidence="3" id="KW-0479">Metal-binding</keyword>
<dbReference type="PhylomeDB" id="A0A060T251"/>
<evidence type="ECO:0000256" key="1">
    <source>
        <dbReference type="ARBA" id="ARBA00001962"/>
    </source>
</evidence>
<dbReference type="SUPFAM" id="SSF51197">
    <property type="entry name" value="Clavaminate synthase-like"/>
    <property type="match status" value="1"/>
</dbReference>
<name>A0A060T251_BLAAD</name>
<dbReference type="AlphaFoldDB" id="A0A060T251"/>